<evidence type="ECO:0000313" key="4">
    <source>
        <dbReference type="Proteomes" id="UP000591735"/>
    </source>
</evidence>
<protein>
    <submittedName>
        <fullName evidence="3">ElaB/YqjD/DUF883 family membrane-anchored ribosome-binding protein</fullName>
    </submittedName>
</protein>
<dbReference type="EMBL" id="JACHFE010000005">
    <property type="protein sequence ID" value="MBB5321648.1"/>
    <property type="molecule type" value="Genomic_DNA"/>
</dbReference>
<reference evidence="3 4" key="1">
    <citation type="submission" date="2020-08" db="EMBL/GenBank/DDBJ databases">
        <title>Genomic Encyclopedia of Type Strains, Phase IV (KMG-IV): sequencing the most valuable type-strain genomes for metagenomic binning, comparative biology and taxonomic classification.</title>
        <authorList>
            <person name="Goeker M."/>
        </authorList>
    </citation>
    <scope>NUCLEOTIDE SEQUENCE [LARGE SCALE GENOMIC DNA]</scope>
    <source>
        <strain evidence="3 4">DSM 22359</strain>
    </source>
</reference>
<evidence type="ECO:0000256" key="2">
    <source>
        <dbReference type="SAM" id="SignalP"/>
    </source>
</evidence>
<evidence type="ECO:0000256" key="1">
    <source>
        <dbReference type="SAM" id="MobiDB-lite"/>
    </source>
</evidence>
<comment type="caution">
    <text evidence="3">The sequence shown here is derived from an EMBL/GenBank/DDBJ whole genome shotgun (WGS) entry which is preliminary data.</text>
</comment>
<feature type="chain" id="PRO_5032408449" evidence="2">
    <location>
        <begin position="22"/>
        <end position="96"/>
    </location>
</feature>
<gene>
    <name evidence="3" type="ORF">HNR38_002142</name>
</gene>
<dbReference type="PROSITE" id="PS51257">
    <property type="entry name" value="PROKAR_LIPOPROTEIN"/>
    <property type="match status" value="1"/>
</dbReference>
<accession>A0A840ULT1</accession>
<dbReference type="Proteomes" id="UP000591735">
    <property type="component" value="Unassembled WGS sequence"/>
</dbReference>
<keyword evidence="4" id="KW-1185">Reference proteome</keyword>
<sequence length="96" mass="10128">MNKLTLSALIMVLTLGLAACSSEDESTDFEDAAENTEDMVDDAGNAVEESYEEATGQDEGVMGEMEEGVENAGEEMGEAADEAGDAMEESYDEATN</sequence>
<name>A0A840ULT1_9GAMM</name>
<evidence type="ECO:0000313" key="3">
    <source>
        <dbReference type="EMBL" id="MBB5321648.1"/>
    </source>
</evidence>
<dbReference type="RefSeq" id="WP_183703664.1">
    <property type="nucleotide sequence ID" value="NZ_JACHFE010000005.1"/>
</dbReference>
<proteinExistence type="predicted"/>
<keyword evidence="2" id="KW-0732">Signal</keyword>
<feature type="signal peptide" evidence="2">
    <location>
        <begin position="1"/>
        <end position="21"/>
    </location>
</feature>
<organism evidence="3 4">
    <name type="scientific">Marinobacter oulmenensis</name>
    <dbReference type="NCBI Taxonomy" id="643747"/>
    <lineage>
        <taxon>Bacteria</taxon>
        <taxon>Pseudomonadati</taxon>
        <taxon>Pseudomonadota</taxon>
        <taxon>Gammaproteobacteria</taxon>
        <taxon>Pseudomonadales</taxon>
        <taxon>Marinobacteraceae</taxon>
        <taxon>Marinobacter</taxon>
    </lineage>
</organism>
<feature type="region of interest" description="Disordered" evidence="1">
    <location>
        <begin position="68"/>
        <end position="96"/>
    </location>
</feature>
<dbReference type="AlphaFoldDB" id="A0A840ULT1"/>